<protein>
    <submittedName>
        <fullName evidence="1">Uncharacterized protein</fullName>
    </submittedName>
</protein>
<keyword evidence="2" id="KW-1185">Reference proteome</keyword>
<dbReference type="Proteomes" id="UP000008986">
    <property type="component" value="Segment"/>
</dbReference>
<evidence type="ECO:0000313" key="1">
    <source>
        <dbReference type="EMBL" id="ACV50210.1"/>
    </source>
</evidence>
<gene>
    <name evidence="1" type="primary">188</name>
</gene>
<proteinExistence type="predicted"/>
<organismHost>
    <name type="scientific">Delftia acidovorans</name>
    <name type="common">Pseudomonas acidovorans</name>
    <name type="synonym">Comamonas acidovorans</name>
    <dbReference type="NCBI Taxonomy" id="80866"/>
</organismHost>
<name>C9DGF9_BPW14</name>
<dbReference type="EMBL" id="GQ357915">
    <property type="protein sequence ID" value="ACV50210.1"/>
    <property type="molecule type" value="Genomic_DNA"/>
</dbReference>
<dbReference type="GeneID" id="8684136"/>
<dbReference type="KEGG" id="vg:8684136"/>
<sequence length="152" mass="17494">MSLPDFNFLPRDRAQHAYNTMQDLTGGIGGLIDLYQKHGILRGSIMTPLAFDTVISLPDVGLTSADQWWFTMYVAGISREDLLEACPDKRTPMEAAPDFWRHYRMPMIDDGVNRRRLFPVMGVIYSKAEWDYMKRCLNAMYWVQLGLGARLI</sequence>
<accession>C9DGF9</accession>
<organism evidence="1 2">
    <name type="scientific">Delftia phage PhiW-14</name>
    <name type="common">Deftia acidovorans bacteriophage phiW-14</name>
    <dbReference type="NCBI Taxonomy" id="665032"/>
    <lineage>
        <taxon>Viruses</taxon>
        <taxon>Duplodnaviria</taxon>
        <taxon>Heunggongvirae</taxon>
        <taxon>Uroviricota</taxon>
        <taxon>Caudoviricetes</taxon>
        <taxon>Ionavirus</taxon>
        <taxon>Ionavirus W14</taxon>
    </lineage>
</organism>
<reference evidence="2" key="1">
    <citation type="submission" date="2009-07" db="EMBL/GenBank/DDBJ databases">
        <authorList>
            <person name="Kropinski A.M."/>
            <person name="Villegas A."/>
            <person name="Lingohr E.J."/>
        </authorList>
    </citation>
    <scope>NUCLEOTIDE SEQUENCE [LARGE SCALE GENOMIC DNA]</scope>
</reference>
<evidence type="ECO:0000313" key="2">
    <source>
        <dbReference type="Proteomes" id="UP000008986"/>
    </source>
</evidence>
<dbReference type="RefSeq" id="YP_003359042.1">
    <property type="nucleotide sequence ID" value="NC_013697.1"/>
</dbReference>